<feature type="domain" description="GtrA/DPMS transmembrane" evidence="6">
    <location>
        <begin position="42"/>
        <end position="139"/>
    </location>
</feature>
<comment type="subcellular location">
    <subcellularLocation>
        <location evidence="1">Membrane</location>
        <topology evidence="1">Multi-pass membrane protein</topology>
    </subcellularLocation>
</comment>
<proteinExistence type="predicted"/>
<dbReference type="Pfam" id="PF04138">
    <property type="entry name" value="GtrA_DPMS_TM"/>
    <property type="match status" value="1"/>
</dbReference>
<dbReference type="AlphaFoldDB" id="A0A7W7ZL09"/>
<gene>
    <name evidence="7" type="ORF">HDF15_000003</name>
</gene>
<feature type="transmembrane region" description="Helical" evidence="5">
    <location>
        <begin position="116"/>
        <end position="137"/>
    </location>
</feature>
<evidence type="ECO:0000256" key="2">
    <source>
        <dbReference type="ARBA" id="ARBA00022692"/>
    </source>
</evidence>
<dbReference type="RefSeq" id="WP_184252239.1">
    <property type="nucleotide sequence ID" value="NZ_JACHIO010000001.1"/>
</dbReference>
<keyword evidence="4 5" id="KW-0472">Membrane</keyword>
<dbReference type="GO" id="GO:0016020">
    <property type="term" value="C:membrane"/>
    <property type="evidence" value="ECO:0007669"/>
    <property type="project" value="UniProtKB-SubCell"/>
</dbReference>
<organism evidence="7 8">
    <name type="scientific">Granulicella mallensis</name>
    <dbReference type="NCBI Taxonomy" id="940614"/>
    <lineage>
        <taxon>Bacteria</taxon>
        <taxon>Pseudomonadati</taxon>
        <taxon>Acidobacteriota</taxon>
        <taxon>Terriglobia</taxon>
        <taxon>Terriglobales</taxon>
        <taxon>Acidobacteriaceae</taxon>
        <taxon>Granulicella</taxon>
    </lineage>
</organism>
<protein>
    <submittedName>
        <fullName evidence="7">Putative flippase GtrA</fullName>
    </submittedName>
</protein>
<evidence type="ECO:0000259" key="6">
    <source>
        <dbReference type="Pfam" id="PF04138"/>
    </source>
</evidence>
<dbReference type="InterPro" id="IPR007267">
    <property type="entry name" value="GtrA_DPMS_TM"/>
</dbReference>
<dbReference type="Proteomes" id="UP000584867">
    <property type="component" value="Unassembled WGS sequence"/>
</dbReference>
<evidence type="ECO:0000313" key="8">
    <source>
        <dbReference type="Proteomes" id="UP000584867"/>
    </source>
</evidence>
<name>A0A7W7ZL09_9BACT</name>
<evidence type="ECO:0000313" key="7">
    <source>
        <dbReference type="EMBL" id="MBB5061678.1"/>
    </source>
</evidence>
<keyword evidence="3 5" id="KW-1133">Transmembrane helix</keyword>
<dbReference type="GO" id="GO:0000271">
    <property type="term" value="P:polysaccharide biosynthetic process"/>
    <property type="evidence" value="ECO:0007669"/>
    <property type="project" value="InterPro"/>
</dbReference>
<feature type="transmembrane region" description="Helical" evidence="5">
    <location>
        <begin position="176"/>
        <end position="195"/>
    </location>
</feature>
<evidence type="ECO:0000256" key="1">
    <source>
        <dbReference type="ARBA" id="ARBA00004141"/>
    </source>
</evidence>
<evidence type="ECO:0000256" key="3">
    <source>
        <dbReference type="ARBA" id="ARBA00022989"/>
    </source>
</evidence>
<evidence type="ECO:0000256" key="5">
    <source>
        <dbReference type="SAM" id="Phobius"/>
    </source>
</evidence>
<accession>A0A7W7ZL09</accession>
<evidence type="ECO:0000256" key="4">
    <source>
        <dbReference type="ARBA" id="ARBA00023136"/>
    </source>
</evidence>
<feature type="transmembrane region" description="Helical" evidence="5">
    <location>
        <begin position="43"/>
        <end position="68"/>
    </location>
</feature>
<dbReference type="EMBL" id="JACHIO010000001">
    <property type="protein sequence ID" value="MBB5061678.1"/>
    <property type="molecule type" value="Genomic_DNA"/>
</dbReference>
<feature type="transmembrane region" description="Helical" evidence="5">
    <location>
        <begin position="74"/>
        <end position="95"/>
    </location>
</feature>
<reference evidence="7 8" key="1">
    <citation type="submission" date="2020-08" db="EMBL/GenBank/DDBJ databases">
        <title>Genomic Encyclopedia of Type Strains, Phase IV (KMG-V): Genome sequencing to study the core and pangenomes of soil and plant-associated prokaryotes.</title>
        <authorList>
            <person name="Whitman W."/>
        </authorList>
    </citation>
    <scope>NUCLEOTIDE SEQUENCE [LARGE SCALE GENOMIC DNA]</scope>
    <source>
        <strain evidence="7 8">X5P3</strain>
    </source>
</reference>
<sequence length="208" mass="22574">MNPETTQSREPLPVVGVPAIPEVDAPQKRGFASLFPGGQFVRYLCVGVFNSVFGYTTSVVALTLLNLFHPEQLLSLKAVLASIISTPLNITVAYFGYKFFVFRTKGNYLSEWLKCFAVYGTSMIPGLIALAAITRLLQSVIHRHAVSLHSFLSAVESHLGGKPLALLQHVATGRAMAGYLAIAIVMGFTTIYSFIGHKKVTFKVKPAA</sequence>
<comment type="caution">
    <text evidence="7">The sequence shown here is derived from an EMBL/GenBank/DDBJ whole genome shotgun (WGS) entry which is preliminary data.</text>
</comment>
<keyword evidence="2 5" id="KW-0812">Transmembrane</keyword>